<sequence length="165" mass="17683">MAYADYEFYKTKYYGNVIPDSQSFDKQAERASDFLDIITFDRLVDGLPDNERAQTKIKKAVCVLADKLYGLELAEKQALSAATGSITSGTGGATAGVITSKSSGSESISYASPSEIANGAKAWSNIYSVVGDEQETNKLLYDTAKVYLMGVRDNSGVPLLYAGMG</sequence>
<comment type="caution">
    <text evidence="1">The sequence shown here is derived from an EMBL/GenBank/DDBJ whole genome shotgun (WGS) entry which is preliminary data.</text>
</comment>
<dbReference type="Proteomes" id="UP001454086">
    <property type="component" value="Unassembled WGS sequence"/>
</dbReference>
<protein>
    <submittedName>
        <fullName evidence="1">Uncharacterized protein</fullName>
    </submittedName>
</protein>
<evidence type="ECO:0000313" key="1">
    <source>
        <dbReference type="EMBL" id="MEQ2424504.1"/>
    </source>
</evidence>
<dbReference type="RefSeq" id="WP_349117957.1">
    <property type="nucleotide sequence ID" value="NZ_JBBMFM010000014.1"/>
</dbReference>
<organism evidence="1 2">
    <name type="scientific">Enterocloster hominis</name>
    <name type="common">ex Hitch et al. 2024</name>
    <dbReference type="NCBI Taxonomy" id="1917870"/>
    <lineage>
        <taxon>Bacteria</taxon>
        <taxon>Bacillati</taxon>
        <taxon>Bacillota</taxon>
        <taxon>Clostridia</taxon>
        <taxon>Lachnospirales</taxon>
        <taxon>Lachnospiraceae</taxon>
        <taxon>Enterocloster</taxon>
    </lineage>
</organism>
<name>A0ABV1D290_9FIRM</name>
<proteinExistence type="predicted"/>
<dbReference type="EMBL" id="JBBMFM010000014">
    <property type="protein sequence ID" value="MEQ2424504.1"/>
    <property type="molecule type" value="Genomic_DNA"/>
</dbReference>
<evidence type="ECO:0000313" key="2">
    <source>
        <dbReference type="Proteomes" id="UP001454086"/>
    </source>
</evidence>
<gene>
    <name evidence="1" type="ORF">WMQ36_05910</name>
</gene>
<keyword evidence="2" id="KW-1185">Reference proteome</keyword>
<reference evidence="1 2" key="1">
    <citation type="submission" date="2024-03" db="EMBL/GenBank/DDBJ databases">
        <title>Human intestinal bacterial collection.</title>
        <authorList>
            <person name="Pauvert C."/>
            <person name="Hitch T.C.A."/>
            <person name="Clavel T."/>
        </authorList>
    </citation>
    <scope>NUCLEOTIDE SEQUENCE [LARGE SCALE GENOMIC DNA]</scope>
    <source>
        <strain evidence="1 2">CLA-SR-H021</strain>
    </source>
</reference>
<accession>A0ABV1D290</accession>